<comment type="caution">
    <text evidence="1">The sequence shown here is derived from an EMBL/GenBank/DDBJ whole genome shotgun (WGS) entry which is preliminary data.</text>
</comment>
<name>A0A4Z0R6P1_9FIRM</name>
<dbReference type="EMBL" id="SPQQ01000004">
    <property type="protein sequence ID" value="TGE37763.1"/>
    <property type="molecule type" value="Genomic_DNA"/>
</dbReference>
<dbReference type="AlphaFoldDB" id="A0A4Z0R6P1"/>
<dbReference type="RefSeq" id="WP_135547587.1">
    <property type="nucleotide sequence ID" value="NZ_SPQQ01000004.1"/>
</dbReference>
<dbReference type="Proteomes" id="UP000298460">
    <property type="component" value="Unassembled WGS sequence"/>
</dbReference>
<evidence type="ECO:0000313" key="2">
    <source>
        <dbReference type="Proteomes" id="UP000298460"/>
    </source>
</evidence>
<gene>
    <name evidence="1" type="ORF">E4K67_13700</name>
</gene>
<sequence length="60" mass="6479">MSVPPNSPSLAASHIPVLNPELGVAYTEVCYTAYVIDVALVSHCVPGLEQKHTDEKRLFA</sequence>
<proteinExistence type="predicted"/>
<protein>
    <submittedName>
        <fullName evidence="1">Uncharacterized protein</fullName>
    </submittedName>
</protein>
<accession>A0A4Z0R6P1</accession>
<reference evidence="1 2" key="1">
    <citation type="submission" date="2019-03" db="EMBL/GenBank/DDBJ databases">
        <title>Draft Genome Sequence of Desulfosporosinus fructosivorans Strain 63.6F, Isolated from Marine Sediment in the Baltic Sea.</title>
        <authorList>
            <person name="Hausmann B."/>
            <person name="Vandieken V."/>
            <person name="Pjevac P."/>
            <person name="Schreck K."/>
            <person name="Herbold C.W."/>
            <person name="Loy A."/>
        </authorList>
    </citation>
    <scope>NUCLEOTIDE SEQUENCE [LARGE SCALE GENOMIC DNA]</scope>
    <source>
        <strain evidence="1 2">63.6F</strain>
    </source>
</reference>
<organism evidence="1 2">
    <name type="scientific">Desulfosporosinus fructosivorans</name>
    <dbReference type="NCBI Taxonomy" id="2018669"/>
    <lineage>
        <taxon>Bacteria</taxon>
        <taxon>Bacillati</taxon>
        <taxon>Bacillota</taxon>
        <taxon>Clostridia</taxon>
        <taxon>Eubacteriales</taxon>
        <taxon>Desulfitobacteriaceae</taxon>
        <taxon>Desulfosporosinus</taxon>
    </lineage>
</organism>
<evidence type="ECO:0000313" key="1">
    <source>
        <dbReference type="EMBL" id="TGE37763.1"/>
    </source>
</evidence>
<keyword evidence="2" id="KW-1185">Reference proteome</keyword>